<evidence type="ECO:0000313" key="1">
    <source>
        <dbReference type="EMBL" id="GAG27278.1"/>
    </source>
</evidence>
<reference evidence="1" key="1">
    <citation type="journal article" date="2014" name="Front. Microbiol.">
        <title>High frequency of phylogenetically diverse reductive dehalogenase-homologous genes in deep subseafloor sedimentary metagenomes.</title>
        <authorList>
            <person name="Kawai M."/>
            <person name="Futagami T."/>
            <person name="Toyoda A."/>
            <person name="Takaki Y."/>
            <person name="Nishi S."/>
            <person name="Hori S."/>
            <person name="Arai W."/>
            <person name="Tsubouchi T."/>
            <person name="Morono Y."/>
            <person name="Uchiyama I."/>
            <person name="Ito T."/>
            <person name="Fujiyama A."/>
            <person name="Inagaki F."/>
            <person name="Takami H."/>
        </authorList>
    </citation>
    <scope>NUCLEOTIDE SEQUENCE</scope>
    <source>
        <strain evidence="1">Expedition CK06-06</strain>
    </source>
</reference>
<name>X0WRW2_9ZZZZ</name>
<sequence length="46" mass="4843">MKKWCTDLVEGLVAEEAQASVSEELLRLGHMLEEGGVGFPGAGTPV</sequence>
<comment type="caution">
    <text evidence="1">The sequence shown here is derived from an EMBL/GenBank/DDBJ whole genome shotgun (WGS) entry which is preliminary data.</text>
</comment>
<dbReference type="AlphaFoldDB" id="X0WRW2"/>
<proteinExistence type="predicted"/>
<gene>
    <name evidence="1" type="ORF">S01H1_48250</name>
</gene>
<accession>X0WRW2</accession>
<dbReference type="EMBL" id="BARS01030977">
    <property type="protein sequence ID" value="GAG27278.1"/>
    <property type="molecule type" value="Genomic_DNA"/>
</dbReference>
<organism evidence="1">
    <name type="scientific">marine sediment metagenome</name>
    <dbReference type="NCBI Taxonomy" id="412755"/>
    <lineage>
        <taxon>unclassified sequences</taxon>
        <taxon>metagenomes</taxon>
        <taxon>ecological metagenomes</taxon>
    </lineage>
</organism>
<protein>
    <submittedName>
        <fullName evidence="1">Uncharacterized protein</fullName>
    </submittedName>
</protein>